<dbReference type="Proteomes" id="UP001302602">
    <property type="component" value="Unassembled WGS sequence"/>
</dbReference>
<keyword evidence="2" id="KW-1185">Reference proteome</keyword>
<dbReference type="EMBL" id="MU853223">
    <property type="protein sequence ID" value="KAK4129466.1"/>
    <property type="molecule type" value="Genomic_DNA"/>
</dbReference>
<comment type="caution">
    <text evidence="1">The sequence shown here is derived from an EMBL/GenBank/DDBJ whole genome shotgun (WGS) entry which is preliminary data.</text>
</comment>
<accession>A0AAN6UD95</accession>
<reference evidence="1" key="1">
    <citation type="journal article" date="2023" name="Mol. Phylogenet. Evol.">
        <title>Genome-scale phylogeny and comparative genomics of the fungal order Sordariales.</title>
        <authorList>
            <person name="Hensen N."/>
            <person name="Bonometti L."/>
            <person name="Westerberg I."/>
            <person name="Brannstrom I.O."/>
            <person name="Guillou S."/>
            <person name="Cros-Aarteil S."/>
            <person name="Calhoun S."/>
            <person name="Haridas S."/>
            <person name="Kuo A."/>
            <person name="Mondo S."/>
            <person name="Pangilinan J."/>
            <person name="Riley R."/>
            <person name="LaButti K."/>
            <person name="Andreopoulos B."/>
            <person name="Lipzen A."/>
            <person name="Chen C."/>
            <person name="Yan M."/>
            <person name="Daum C."/>
            <person name="Ng V."/>
            <person name="Clum A."/>
            <person name="Steindorff A."/>
            <person name="Ohm R.A."/>
            <person name="Martin F."/>
            <person name="Silar P."/>
            <person name="Natvig D.O."/>
            <person name="Lalanne C."/>
            <person name="Gautier V."/>
            <person name="Ament-Velasquez S.L."/>
            <person name="Kruys A."/>
            <person name="Hutchinson M.I."/>
            <person name="Powell A.J."/>
            <person name="Barry K."/>
            <person name="Miller A.N."/>
            <person name="Grigoriev I.V."/>
            <person name="Debuchy R."/>
            <person name="Gladieux P."/>
            <person name="Hiltunen Thoren M."/>
            <person name="Johannesson H."/>
        </authorList>
    </citation>
    <scope>NUCLEOTIDE SEQUENCE</scope>
    <source>
        <strain evidence="1">CBS 731.68</strain>
    </source>
</reference>
<dbReference type="GeneID" id="87834316"/>
<proteinExistence type="predicted"/>
<reference evidence="1" key="2">
    <citation type="submission" date="2023-05" db="EMBL/GenBank/DDBJ databases">
        <authorList>
            <consortium name="Lawrence Berkeley National Laboratory"/>
            <person name="Steindorff A."/>
            <person name="Hensen N."/>
            <person name="Bonometti L."/>
            <person name="Westerberg I."/>
            <person name="Brannstrom I.O."/>
            <person name="Guillou S."/>
            <person name="Cros-Aarteil S."/>
            <person name="Calhoun S."/>
            <person name="Haridas S."/>
            <person name="Kuo A."/>
            <person name="Mondo S."/>
            <person name="Pangilinan J."/>
            <person name="Riley R."/>
            <person name="Labutti K."/>
            <person name="Andreopoulos B."/>
            <person name="Lipzen A."/>
            <person name="Chen C."/>
            <person name="Yanf M."/>
            <person name="Daum C."/>
            <person name="Ng V."/>
            <person name="Clum A."/>
            <person name="Ohm R."/>
            <person name="Martin F."/>
            <person name="Silar P."/>
            <person name="Natvig D."/>
            <person name="Lalanne C."/>
            <person name="Gautier V."/>
            <person name="Ament-Velasquez S.L."/>
            <person name="Kruys A."/>
            <person name="Hutchinson M.I."/>
            <person name="Powell A.J."/>
            <person name="Barry K."/>
            <person name="Miller A.N."/>
            <person name="Grigoriev I.V."/>
            <person name="Debuchy R."/>
            <person name="Gladieux P."/>
            <person name="Thoren M.H."/>
            <person name="Johannesson H."/>
        </authorList>
    </citation>
    <scope>NUCLEOTIDE SEQUENCE</scope>
    <source>
        <strain evidence="1">CBS 731.68</strain>
    </source>
</reference>
<sequence>MMVSLGPLCPIATELCGGSGSSCQSRSTTLDDPLRECPREDFPRVALNLQGKFMPIPILRCEVYYRTLLPPLARYDWVIFPGCLPYSATQKNDDRGKWLTPPDRPWLPVKKEGAVVDLFLTPQHQLTNFSRYKHPLRRPYLI</sequence>
<protein>
    <submittedName>
        <fullName evidence="1">Uncharacterized protein</fullName>
    </submittedName>
</protein>
<evidence type="ECO:0000313" key="2">
    <source>
        <dbReference type="Proteomes" id="UP001302602"/>
    </source>
</evidence>
<organism evidence="1 2">
    <name type="scientific">Parathielavia appendiculata</name>
    <dbReference type="NCBI Taxonomy" id="2587402"/>
    <lineage>
        <taxon>Eukaryota</taxon>
        <taxon>Fungi</taxon>
        <taxon>Dikarya</taxon>
        <taxon>Ascomycota</taxon>
        <taxon>Pezizomycotina</taxon>
        <taxon>Sordariomycetes</taxon>
        <taxon>Sordariomycetidae</taxon>
        <taxon>Sordariales</taxon>
        <taxon>Chaetomiaceae</taxon>
        <taxon>Parathielavia</taxon>
    </lineage>
</organism>
<dbReference type="RefSeq" id="XP_062653237.1">
    <property type="nucleotide sequence ID" value="XM_062797537.1"/>
</dbReference>
<dbReference type="AlphaFoldDB" id="A0AAN6UD95"/>
<gene>
    <name evidence="1" type="ORF">N657DRAFT_76706</name>
</gene>
<name>A0AAN6UD95_9PEZI</name>
<evidence type="ECO:0000313" key="1">
    <source>
        <dbReference type="EMBL" id="KAK4129466.1"/>
    </source>
</evidence>